<reference evidence="2" key="1">
    <citation type="submission" date="2020-08" db="EMBL/GenBank/DDBJ databases">
        <title>Multicomponent nature underlies the extraordinary mechanical properties of spider dragline silk.</title>
        <authorList>
            <person name="Kono N."/>
            <person name="Nakamura H."/>
            <person name="Mori M."/>
            <person name="Yoshida Y."/>
            <person name="Ohtoshi R."/>
            <person name="Malay A.D."/>
            <person name="Moran D.A.P."/>
            <person name="Tomita M."/>
            <person name="Numata K."/>
            <person name="Arakawa K."/>
        </authorList>
    </citation>
    <scope>NUCLEOTIDE SEQUENCE</scope>
</reference>
<dbReference type="Proteomes" id="UP000887159">
    <property type="component" value="Unassembled WGS sequence"/>
</dbReference>
<organism evidence="2 3">
    <name type="scientific">Trichonephila clavipes</name>
    <name type="common">Golden silk orbweaver</name>
    <name type="synonym">Nephila clavipes</name>
    <dbReference type="NCBI Taxonomy" id="2585209"/>
    <lineage>
        <taxon>Eukaryota</taxon>
        <taxon>Metazoa</taxon>
        <taxon>Ecdysozoa</taxon>
        <taxon>Arthropoda</taxon>
        <taxon>Chelicerata</taxon>
        <taxon>Arachnida</taxon>
        <taxon>Araneae</taxon>
        <taxon>Araneomorphae</taxon>
        <taxon>Entelegynae</taxon>
        <taxon>Araneoidea</taxon>
        <taxon>Nephilidae</taxon>
        <taxon>Trichonephila</taxon>
    </lineage>
</organism>
<sequence length="164" mass="19191">MSEKALVDYIFVRLEPQVQDYVEVRNPQNAIQLLEVLAKFEERYSCKATQDSRKSDNVEGRGWNERRMSSVGNNRGNWRNSEVVRRPNNGRNDYRGNYQNSRQGNQWFESRNSFKTLIADLTIGDINLEIEVKMTILVEGTKEIGVRVKILVEAVENKWDDEMF</sequence>
<dbReference type="EMBL" id="BMAU01021225">
    <property type="protein sequence ID" value="GFY01136.1"/>
    <property type="molecule type" value="Genomic_DNA"/>
</dbReference>
<gene>
    <name evidence="2" type="primary">NCL1_47229</name>
    <name evidence="2" type="ORF">TNCV_5076031</name>
</gene>
<evidence type="ECO:0000313" key="2">
    <source>
        <dbReference type="EMBL" id="GFY01136.1"/>
    </source>
</evidence>
<name>A0A8X6RV20_TRICX</name>
<proteinExistence type="predicted"/>
<accession>A0A8X6RV20</accession>
<dbReference type="AlphaFoldDB" id="A0A8X6RV20"/>
<feature type="compositionally biased region" description="Polar residues" evidence="1">
    <location>
        <begin position="70"/>
        <end position="80"/>
    </location>
</feature>
<protein>
    <submittedName>
        <fullName evidence="2">Uncharacterized protein</fullName>
    </submittedName>
</protein>
<keyword evidence="3" id="KW-1185">Reference proteome</keyword>
<comment type="caution">
    <text evidence="2">The sequence shown here is derived from an EMBL/GenBank/DDBJ whole genome shotgun (WGS) entry which is preliminary data.</text>
</comment>
<evidence type="ECO:0000256" key="1">
    <source>
        <dbReference type="SAM" id="MobiDB-lite"/>
    </source>
</evidence>
<feature type="region of interest" description="Disordered" evidence="1">
    <location>
        <begin position="69"/>
        <end position="99"/>
    </location>
</feature>
<evidence type="ECO:0000313" key="3">
    <source>
        <dbReference type="Proteomes" id="UP000887159"/>
    </source>
</evidence>